<name>A0A392VVT2_9FABA</name>
<organism evidence="2 3">
    <name type="scientific">Trifolium medium</name>
    <dbReference type="NCBI Taxonomy" id="97028"/>
    <lineage>
        <taxon>Eukaryota</taxon>
        <taxon>Viridiplantae</taxon>
        <taxon>Streptophyta</taxon>
        <taxon>Embryophyta</taxon>
        <taxon>Tracheophyta</taxon>
        <taxon>Spermatophyta</taxon>
        <taxon>Magnoliopsida</taxon>
        <taxon>eudicotyledons</taxon>
        <taxon>Gunneridae</taxon>
        <taxon>Pentapetalae</taxon>
        <taxon>rosids</taxon>
        <taxon>fabids</taxon>
        <taxon>Fabales</taxon>
        <taxon>Fabaceae</taxon>
        <taxon>Papilionoideae</taxon>
        <taxon>50 kb inversion clade</taxon>
        <taxon>NPAAA clade</taxon>
        <taxon>Hologalegina</taxon>
        <taxon>IRL clade</taxon>
        <taxon>Trifolieae</taxon>
        <taxon>Trifolium</taxon>
    </lineage>
</organism>
<keyword evidence="1" id="KW-1133">Transmembrane helix</keyword>
<keyword evidence="1" id="KW-0472">Membrane</keyword>
<feature type="transmembrane region" description="Helical" evidence="1">
    <location>
        <begin position="26"/>
        <end position="43"/>
    </location>
</feature>
<evidence type="ECO:0000313" key="3">
    <source>
        <dbReference type="Proteomes" id="UP000265520"/>
    </source>
</evidence>
<reference evidence="2 3" key="1">
    <citation type="journal article" date="2018" name="Front. Plant Sci.">
        <title>Red Clover (Trifolium pratense) and Zigzag Clover (T. medium) - A Picture of Genomic Similarities and Differences.</title>
        <authorList>
            <person name="Dluhosova J."/>
            <person name="Istvanek J."/>
            <person name="Nedelnik J."/>
            <person name="Repkova J."/>
        </authorList>
    </citation>
    <scope>NUCLEOTIDE SEQUENCE [LARGE SCALE GENOMIC DNA]</scope>
    <source>
        <strain evidence="3">cv. 10/8</strain>
        <tissue evidence="2">Leaf</tissue>
    </source>
</reference>
<dbReference type="EMBL" id="LXQA011262176">
    <property type="protein sequence ID" value="MCI91071.1"/>
    <property type="molecule type" value="Genomic_DNA"/>
</dbReference>
<accession>A0A392VVT2</accession>
<keyword evidence="3" id="KW-1185">Reference proteome</keyword>
<comment type="caution">
    <text evidence="2">The sequence shown here is derived from an EMBL/GenBank/DDBJ whole genome shotgun (WGS) entry which is preliminary data.</text>
</comment>
<evidence type="ECO:0000313" key="2">
    <source>
        <dbReference type="EMBL" id="MCI91071.1"/>
    </source>
</evidence>
<protein>
    <submittedName>
        <fullName evidence="2">Uncharacterized protein</fullName>
    </submittedName>
</protein>
<evidence type="ECO:0000256" key="1">
    <source>
        <dbReference type="SAM" id="Phobius"/>
    </source>
</evidence>
<sequence length="58" mass="6485">MSLNAAVGDFPLLGLAWDFLSDFPKFVWVLLLVSWMGMAFRLVEVLALSLDLAVEGWI</sequence>
<dbReference type="Proteomes" id="UP000265520">
    <property type="component" value="Unassembled WGS sequence"/>
</dbReference>
<proteinExistence type="predicted"/>
<keyword evidence="1" id="KW-0812">Transmembrane</keyword>
<dbReference type="AlphaFoldDB" id="A0A392VVT2"/>